<name>A0ABT3IKN3_9BACT</name>
<evidence type="ECO:0000313" key="2">
    <source>
        <dbReference type="Proteomes" id="UP001207742"/>
    </source>
</evidence>
<comment type="caution">
    <text evidence="1">The sequence shown here is derived from an EMBL/GenBank/DDBJ whole genome shotgun (WGS) entry which is preliminary data.</text>
</comment>
<protein>
    <recommendedName>
        <fullName evidence="3">Bacteriocin</fullName>
    </recommendedName>
</protein>
<dbReference type="Proteomes" id="UP001207742">
    <property type="component" value="Unassembled WGS sequence"/>
</dbReference>
<keyword evidence="2" id="KW-1185">Reference proteome</keyword>
<dbReference type="RefSeq" id="WP_264730200.1">
    <property type="nucleotide sequence ID" value="NZ_JAPDNR010000001.1"/>
</dbReference>
<gene>
    <name evidence="1" type="ORF">OL497_11475</name>
</gene>
<evidence type="ECO:0008006" key="3">
    <source>
        <dbReference type="Google" id="ProtNLM"/>
    </source>
</evidence>
<proteinExistence type="predicted"/>
<accession>A0ABT3IKN3</accession>
<organism evidence="1 2">
    <name type="scientific">Chitinophaga nivalis</name>
    <dbReference type="NCBI Taxonomy" id="2991709"/>
    <lineage>
        <taxon>Bacteria</taxon>
        <taxon>Pseudomonadati</taxon>
        <taxon>Bacteroidota</taxon>
        <taxon>Chitinophagia</taxon>
        <taxon>Chitinophagales</taxon>
        <taxon>Chitinophagaceae</taxon>
        <taxon>Chitinophaga</taxon>
    </lineage>
</organism>
<dbReference type="EMBL" id="JAPDNS010000001">
    <property type="protein sequence ID" value="MCW3484518.1"/>
    <property type="molecule type" value="Genomic_DNA"/>
</dbReference>
<evidence type="ECO:0000313" key="1">
    <source>
        <dbReference type="EMBL" id="MCW3484518.1"/>
    </source>
</evidence>
<sequence length="63" mass="6643">MKVLQLTKLEVSSMSEREMGSFAGGFNMEKLSLAASVSGGTVTGSVTLSHSEMDGPFEGEKED</sequence>
<reference evidence="1 2" key="1">
    <citation type="submission" date="2022-10" db="EMBL/GenBank/DDBJ databases">
        <title>Chitinophaga nivalis PC15 sp. nov., isolated from Pyeongchang county, South Korea.</title>
        <authorList>
            <person name="Trinh H.N."/>
        </authorList>
    </citation>
    <scope>NUCLEOTIDE SEQUENCE [LARGE SCALE GENOMIC DNA]</scope>
    <source>
        <strain evidence="1 2">PC14</strain>
    </source>
</reference>